<evidence type="ECO:0000259" key="2">
    <source>
        <dbReference type="Pfam" id="PF10988"/>
    </source>
</evidence>
<keyword evidence="1" id="KW-0732">Signal</keyword>
<keyword evidence="4" id="KW-1185">Reference proteome</keyword>
<dbReference type="KEGG" id="ssin:G7078_10700"/>
<evidence type="ECO:0000313" key="3">
    <source>
        <dbReference type="EMBL" id="QIL03200.1"/>
    </source>
</evidence>
<accession>A0A6G7ZQL8</accession>
<feature type="chain" id="PRO_5026220186" description="Putative auto-transporter adhesin head GIN domain-containing protein" evidence="1">
    <location>
        <begin position="21"/>
        <end position="186"/>
    </location>
</feature>
<evidence type="ECO:0000313" key="4">
    <source>
        <dbReference type="Proteomes" id="UP000502502"/>
    </source>
</evidence>
<feature type="signal peptide" evidence="1">
    <location>
        <begin position="1"/>
        <end position="20"/>
    </location>
</feature>
<proteinExistence type="predicted"/>
<dbReference type="InterPro" id="IPR021255">
    <property type="entry name" value="DUF2807"/>
</dbReference>
<gene>
    <name evidence="3" type="ORF">G7078_10700</name>
</gene>
<dbReference type="RefSeq" id="WP_166095911.1">
    <property type="nucleotide sequence ID" value="NZ_CP049871.1"/>
</dbReference>
<protein>
    <recommendedName>
        <fullName evidence="2">Putative auto-transporter adhesin head GIN domain-containing protein</fullName>
    </recommendedName>
</protein>
<organism evidence="3 4">
    <name type="scientific">Sphingomonas sinipercae</name>
    <dbReference type="NCBI Taxonomy" id="2714944"/>
    <lineage>
        <taxon>Bacteria</taxon>
        <taxon>Pseudomonadati</taxon>
        <taxon>Pseudomonadota</taxon>
        <taxon>Alphaproteobacteria</taxon>
        <taxon>Sphingomonadales</taxon>
        <taxon>Sphingomonadaceae</taxon>
        <taxon>Sphingomonas</taxon>
    </lineage>
</organism>
<dbReference type="Gene3D" id="2.160.20.120">
    <property type="match status" value="1"/>
</dbReference>
<dbReference type="Pfam" id="PF10988">
    <property type="entry name" value="DUF2807"/>
    <property type="match status" value="2"/>
</dbReference>
<sequence length="186" mass="18611">MRSTLAFIAIAVTAAPLAAAQTVPVSQFQSVELRGGGSVTVRPGPEQRVTLVEGDSAITKFAVAADGRLTIDACSRNCPASYKVRVDIQAPAVPSLRIEGGGEIVAASGFGRQRHLAAAVSGGGNIDLRSVDAASFNTAIMGGGRIATGTSPVVNAAINGGGLITYAGNPRVSTAIVGGGAVKRAR</sequence>
<feature type="domain" description="Putative auto-transporter adhesin head GIN" evidence="2">
    <location>
        <begin position="111"/>
        <end position="170"/>
    </location>
</feature>
<feature type="domain" description="Putative auto-transporter adhesin head GIN" evidence="2">
    <location>
        <begin position="28"/>
        <end position="108"/>
    </location>
</feature>
<name>A0A6G7ZQL8_9SPHN</name>
<dbReference type="EMBL" id="CP049871">
    <property type="protein sequence ID" value="QIL03200.1"/>
    <property type="molecule type" value="Genomic_DNA"/>
</dbReference>
<reference evidence="3 4" key="1">
    <citation type="submission" date="2020-03" db="EMBL/GenBank/DDBJ databases">
        <title>Sphingomonas sp. nov., isolated from fish.</title>
        <authorList>
            <person name="Hyun D.-W."/>
            <person name="Bae J.-W."/>
        </authorList>
    </citation>
    <scope>NUCLEOTIDE SEQUENCE [LARGE SCALE GENOMIC DNA]</scope>
    <source>
        <strain evidence="3 4">HDW15C</strain>
    </source>
</reference>
<dbReference type="AlphaFoldDB" id="A0A6G7ZQL8"/>
<dbReference type="Proteomes" id="UP000502502">
    <property type="component" value="Chromosome"/>
</dbReference>
<evidence type="ECO:0000256" key="1">
    <source>
        <dbReference type="SAM" id="SignalP"/>
    </source>
</evidence>